<comment type="caution">
    <text evidence="1">The sequence shown here is derived from an EMBL/GenBank/DDBJ whole genome shotgun (WGS) entry which is preliminary data.</text>
</comment>
<organism evidence="1 2">
    <name type="scientific">Musa balbisiana</name>
    <name type="common">Banana</name>
    <dbReference type="NCBI Taxonomy" id="52838"/>
    <lineage>
        <taxon>Eukaryota</taxon>
        <taxon>Viridiplantae</taxon>
        <taxon>Streptophyta</taxon>
        <taxon>Embryophyta</taxon>
        <taxon>Tracheophyta</taxon>
        <taxon>Spermatophyta</taxon>
        <taxon>Magnoliopsida</taxon>
        <taxon>Liliopsida</taxon>
        <taxon>Zingiberales</taxon>
        <taxon>Musaceae</taxon>
        <taxon>Musa</taxon>
    </lineage>
</organism>
<dbReference type="EMBL" id="PYDT01000002">
    <property type="protein sequence ID" value="THU69292.1"/>
    <property type="molecule type" value="Genomic_DNA"/>
</dbReference>
<dbReference type="AlphaFoldDB" id="A0A4S8K3E0"/>
<accession>A0A4S8K3E0</accession>
<evidence type="ECO:0000313" key="1">
    <source>
        <dbReference type="EMBL" id="THU69292.1"/>
    </source>
</evidence>
<sequence length="142" mass="15981">MVANRTIVERFHLIHCGHRYLVFTINGVGNTLTSTSTTYRGLHPIILKSLHLSVLTQIQNDERATRREVELRRPQLQVKVRIHQTDTERHKVGGDETGETVLVEVGGIVVKAYLIIVKSDQATTLVSTPTTLLFTIINVVHH</sequence>
<dbReference type="Proteomes" id="UP000317650">
    <property type="component" value="Chromosome 8"/>
</dbReference>
<keyword evidence="2" id="KW-1185">Reference proteome</keyword>
<gene>
    <name evidence="1" type="ORF">C4D60_Mb08t12900</name>
</gene>
<protein>
    <submittedName>
        <fullName evidence="1">Uncharacterized protein</fullName>
    </submittedName>
</protein>
<evidence type="ECO:0000313" key="2">
    <source>
        <dbReference type="Proteomes" id="UP000317650"/>
    </source>
</evidence>
<reference evidence="1 2" key="1">
    <citation type="journal article" date="2019" name="Nat. Plants">
        <title>Genome sequencing of Musa balbisiana reveals subgenome evolution and function divergence in polyploid bananas.</title>
        <authorList>
            <person name="Yao X."/>
        </authorList>
    </citation>
    <scope>NUCLEOTIDE SEQUENCE [LARGE SCALE GENOMIC DNA]</scope>
    <source>
        <strain evidence="2">cv. DH-PKW</strain>
        <tissue evidence="1">Leaves</tissue>
    </source>
</reference>
<name>A0A4S8K3E0_MUSBA</name>
<proteinExistence type="predicted"/>